<dbReference type="EnsemblPlants" id="OB05G16870.1">
    <property type="protein sequence ID" value="OB05G16870.1"/>
    <property type="gene ID" value="OB05G16870"/>
</dbReference>
<organism evidence="1">
    <name type="scientific">Oryza brachyantha</name>
    <name type="common">malo sina</name>
    <dbReference type="NCBI Taxonomy" id="4533"/>
    <lineage>
        <taxon>Eukaryota</taxon>
        <taxon>Viridiplantae</taxon>
        <taxon>Streptophyta</taxon>
        <taxon>Embryophyta</taxon>
        <taxon>Tracheophyta</taxon>
        <taxon>Spermatophyta</taxon>
        <taxon>Magnoliopsida</taxon>
        <taxon>Liliopsida</taxon>
        <taxon>Poales</taxon>
        <taxon>Poaceae</taxon>
        <taxon>BOP clade</taxon>
        <taxon>Oryzoideae</taxon>
        <taxon>Oryzeae</taxon>
        <taxon>Oryzinae</taxon>
        <taxon>Oryza</taxon>
    </lineage>
</organism>
<protein>
    <submittedName>
        <fullName evidence="1">Uncharacterized protein</fullName>
    </submittedName>
</protein>
<dbReference type="AlphaFoldDB" id="J3M513"/>
<dbReference type="HOGENOM" id="CLU_2376219_0_0_1"/>
<accession>J3M513</accession>
<dbReference type="Gramene" id="OB05G16870.1">
    <property type="protein sequence ID" value="OB05G16870.1"/>
    <property type="gene ID" value="OB05G16870"/>
</dbReference>
<keyword evidence="2" id="KW-1185">Reference proteome</keyword>
<evidence type="ECO:0000313" key="1">
    <source>
        <dbReference type="EnsemblPlants" id="OB05G16870.1"/>
    </source>
</evidence>
<reference evidence="1" key="2">
    <citation type="submission" date="2013-04" db="UniProtKB">
        <authorList>
            <consortium name="EnsemblPlants"/>
        </authorList>
    </citation>
    <scope>IDENTIFICATION</scope>
</reference>
<sequence>MMGRSRHLFKGYLLLMESHPHTSCLRLTIRHSTNLYVVSWFPKFRPNLPKSTTLQSFYKSIPQCWLLQGCREGPQEIGSSQDNELAFEYHVLLLG</sequence>
<reference evidence="1" key="1">
    <citation type="journal article" date="2013" name="Nat. Commun.">
        <title>Whole-genome sequencing of Oryza brachyantha reveals mechanisms underlying Oryza genome evolution.</title>
        <authorList>
            <person name="Chen J."/>
            <person name="Huang Q."/>
            <person name="Gao D."/>
            <person name="Wang J."/>
            <person name="Lang Y."/>
            <person name="Liu T."/>
            <person name="Li B."/>
            <person name="Bai Z."/>
            <person name="Luis Goicoechea J."/>
            <person name="Liang C."/>
            <person name="Chen C."/>
            <person name="Zhang W."/>
            <person name="Sun S."/>
            <person name="Liao Y."/>
            <person name="Zhang X."/>
            <person name="Yang L."/>
            <person name="Song C."/>
            <person name="Wang M."/>
            <person name="Shi J."/>
            <person name="Liu G."/>
            <person name="Liu J."/>
            <person name="Zhou H."/>
            <person name="Zhou W."/>
            <person name="Yu Q."/>
            <person name="An N."/>
            <person name="Chen Y."/>
            <person name="Cai Q."/>
            <person name="Wang B."/>
            <person name="Liu B."/>
            <person name="Min J."/>
            <person name="Huang Y."/>
            <person name="Wu H."/>
            <person name="Li Z."/>
            <person name="Zhang Y."/>
            <person name="Yin Y."/>
            <person name="Song W."/>
            <person name="Jiang J."/>
            <person name="Jackson S.A."/>
            <person name="Wing R.A."/>
            <person name="Wang J."/>
            <person name="Chen M."/>
        </authorList>
    </citation>
    <scope>NUCLEOTIDE SEQUENCE [LARGE SCALE GENOMIC DNA]</scope>
    <source>
        <strain evidence="1">cv. IRGC 101232</strain>
    </source>
</reference>
<evidence type="ECO:0000313" key="2">
    <source>
        <dbReference type="Proteomes" id="UP000006038"/>
    </source>
</evidence>
<name>J3M513_ORYBR</name>
<dbReference type="Proteomes" id="UP000006038">
    <property type="component" value="Chromosome 5"/>
</dbReference>
<proteinExistence type="predicted"/>